<name>A0A2U2RNP4_9MICO</name>
<evidence type="ECO:0000256" key="3">
    <source>
        <dbReference type="ARBA" id="ARBA00023136"/>
    </source>
</evidence>
<dbReference type="EMBL" id="QFKX01000001">
    <property type="protein sequence ID" value="PWH07466.1"/>
    <property type="molecule type" value="Genomic_DNA"/>
</dbReference>
<protein>
    <submittedName>
        <fullName evidence="7">ABC transporter substrate-binding protein</fullName>
    </submittedName>
</protein>
<gene>
    <name evidence="7" type="ORF">DEO23_02215</name>
</gene>
<sequence length="469" mass="51469">MAGSGTRCSDAPRKKHPMRRRTLLTTAAAGLTAASLAACGSGTPGQKAEDSRAKSRTNVEFWGSVFTTPENAWYKKVVEDFNDAQEDVFVNYTVVPADAWDQKLKAAQAAGNAPDMYIKSGRLDTDARTGLLKPLDDLIEAKVFDEITDQAKEVSQYQGKWFGFPLLLEPQVTLLWDKDLFEKAGLDPEKPPTTWHEMFQACEKIAPLLKNGQFCVGTAGDPDTFGWTTVAAQQHVAGHLPVSDDWSKADAMDPKYEDLIGFYKTLQENKWMPRQPLGAGNSAQPLGEGKVAMLSQGSWAMSEIAADYPDKVKTTGMAPWVQNDGDLETSISTIGNMKWLIDAKSKEPEATATFFTWALGGDPEVLKPFFVDTQFTKAPARQKVTDVVNKDPKSKDAPWSSVVFEDIVPFCVPESQYPFDINAALGDAIQSGMTGEASPKDALKKANTEIQKVIDREDLAKAHKEMESK</sequence>
<evidence type="ECO:0000256" key="6">
    <source>
        <dbReference type="SAM" id="SignalP"/>
    </source>
</evidence>
<dbReference type="InterPro" id="IPR006311">
    <property type="entry name" value="TAT_signal"/>
</dbReference>
<keyword evidence="1" id="KW-1003">Cell membrane</keyword>
<dbReference type="AlphaFoldDB" id="A0A2U2RNP4"/>
<feature type="chain" id="PRO_5015620594" evidence="6">
    <location>
        <begin position="38"/>
        <end position="469"/>
    </location>
</feature>
<dbReference type="OrthoDB" id="2510110at2"/>
<keyword evidence="5" id="KW-0449">Lipoprotein</keyword>
<organism evidence="7 8">
    <name type="scientific">Brachybacterium endophyticum</name>
    <dbReference type="NCBI Taxonomy" id="2182385"/>
    <lineage>
        <taxon>Bacteria</taxon>
        <taxon>Bacillati</taxon>
        <taxon>Actinomycetota</taxon>
        <taxon>Actinomycetes</taxon>
        <taxon>Micrococcales</taxon>
        <taxon>Dermabacteraceae</taxon>
        <taxon>Brachybacterium</taxon>
    </lineage>
</organism>
<dbReference type="PROSITE" id="PS51318">
    <property type="entry name" value="TAT"/>
    <property type="match status" value="1"/>
</dbReference>
<dbReference type="Gene3D" id="3.40.190.10">
    <property type="entry name" value="Periplasmic binding protein-like II"/>
    <property type="match status" value="1"/>
</dbReference>
<keyword evidence="4" id="KW-0564">Palmitate</keyword>
<evidence type="ECO:0000256" key="4">
    <source>
        <dbReference type="ARBA" id="ARBA00023139"/>
    </source>
</evidence>
<keyword evidence="2 6" id="KW-0732">Signal</keyword>
<dbReference type="Proteomes" id="UP000245590">
    <property type="component" value="Unassembled WGS sequence"/>
</dbReference>
<evidence type="ECO:0000256" key="1">
    <source>
        <dbReference type="ARBA" id="ARBA00022475"/>
    </source>
</evidence>
<reference evidence="7 8" key="1">
    <citation type="submission" date="2018-05" db="EMBL/GenBank/DDBJ databases">
        <title>Brachybacterium sp. M1HQ-2T, whole genome shotgun sequence.</title>
        <authorList>
            <person name="Tuo L."/>
        </authorList>
    </citation>
    <scope>NUCLEOTIDE SEQUENCE [LARGE SCALE GENOMIC DNA]</scope>
    <source>
        <strain evidence="7 8">M1HQ-2</strain>
    </source>
</reference>
<keyword evidence="8" id="KW-1185">Reference proteome</keyword>
<dbReference type="PANTHER" id="PTHR43649:SF33">
    <property type="entry name" value="POLYGALACTURONAN_RHAMNOGALACTURONAN-BINDING PROTEIN YTCQ"/>
    <property type="match status" value="1"/>
</dbReference>
<dbReference type="InterPro" id="IPR006059">
    <property type="entry name" value="SBP"/>
</dbReference>
<keyword evidence="3" id="KW-0472">Membrane</keyword>
<comment type="caution">
    <text evidence="7">The sequence shown here is derived from an EMBL/GenBank/DDBJ whole genome shotgun (WGS) entry which is preliminary data.</text>
</comment>
<accession>A0A2U2RNP4</accession>
<dbReference type="InterPro" id="IPR050490">
    <property type="entry name" value="Bact_solute-bd_prot1"/>
</dbReference>
<evidence type="ECO:0000256" key="5">
    <source>
        <dbReference type="ARBA" id="ARBA00023288"/>
    </source>
</evidence>
<dbReference type="SUPFAM" id="SSF53850">
    <property type="entry name" value="Periplasmic binding protein-like II"/>
    <property type="match status" value="1"/>
</dbReference>
<dbReference type="PANTHER" id="PTHR43649">
    <property type="entry name" value="ARABINOSE-BINDING PROTEIN-RELATED"/>
    <property type="match status" value="1"/>
</dbReference>
<evidence type="ECO:0000313" key="7">
    <source>
        <dbReference type="EMBL" id="PWH07466.1"/>
    </source>
</evidence>
<feature type="signal peptide" evidence="6">
    <location>
        <begin position="1"/>
        <end position="37"/>
    </location>
</feature>
<proteinExistence type="predicted"/>
<evidence type="ECO:0000256" key="2">
    <source>
        <dbReference type="ARBA" id="ARBA00022729"/>
    </source>
</evidence>
<dbReference type="Pfam" id="PF13416">
    <property type="entry name" value="SBP_bac_8"/>
    <property type="match status" value="1"/>
</dbReference>
<evidence type="ECO:0000313" key="8">
    <source>
        <dbReference type="Proteomes" id="UP000245590"/>
    </source>
</evidence>